<evidence type="ECO:0000313" key="1">
    <source>
        <dbReference type="EMBL" id="VGM06567.1"/>
    </source>
</evidence>
<reference evidence="1" key="1">
    <citation type="submission" date="2019-03" db="EMBL/GenBank/DDBJ databases">
        <authorList>
            <consortium name="Pathogen Informatics"/>
        </authorList>
    </citation>
    <scope>NUCLEOTIDE SEQUENCE</scope>
    <source>
        <strain evidence="1">5012STDY7626458</strain>
    </source>
</reference>
<dbReference type="RefSeq" id="WP_040206304.1">
    <property type="nucleotide sequence ID" value="NZ_CP065825.1"/>
</dbReference>
<gene>
    <name evidence="1" type="ORF">SAMEA4873654_01962</name>
</gene>
<organism evidence="1">
    <name type="scientific">Klebsiella pneumoniae</name>
    <dbReference type="NCBI Taxonomy" id="573"/>
    <lineage>
        <taxon>Bacteria</taxon>
        <taxon>Pseudomonadati</taxon>
        <taxon>Pseudomonadota</taxon>
        <taxon>Gammaproteobacteria</taxon>
        <taxon>Enterobacterales</taxon>
        <taxon>Enterobacteriaceae</taxon>
        <taxon>Klebsiella/Raoultella group</taxon>
        <taxon>Klebsiella</taxon>
        <taxon>Klebsiella pneumoniae complex</taxon>
    </lineage>
</organism>
<accession>A0A486RZS3</accession>
<name>A0A486RZS3_KLEPN</name>
<protein>
    <submittedName>
        <fullName evidence="1">Uncharacterized protein</fullName>
    </submittedName>
</protein>
<proteinExistence type="predicted"/>
<sequence length="78" mass="8512">MSNSLQIFCIKDTEGYWTEGEMYPARVVAGGFVQVGDDDDPSGEGWSAAPMEYREDGSIVYQVGGIEGDVLFEEASHD</sequence>
<dbReference type="EMBL" id="CAAHDA010000002">
    <property type="protein sequence ID" value="VGM06567.1"/>
    <property type="molecule type" value="Genomic_DNA"/>
</dbReference>
<dbReference type="AlphaFoldDB" id="A0A486RZS3"/>